<evidence type="ECO:0000313" key="3">
    <source>
        <dbReference type="Proteomes" id="UP000765509"/>
    </source>
</evidence>
<keyword evidence="3" id="KW-1185">Reference proteome</keyword>
<evidence type="ECO:0000256" key="1">
    <source>
        <dbReference type="SAM" id="MobiDB-lite"/>
    </source>
</evidence>
<accession>A0A9Q3FCY5</accession>
<proteinExistence type="predicted"/>
<dbReference type="Proteomes" id="UP000765509">
    <property type="component" value="Unassembled WGS sequence"/>
</dbReference>
<dbReference type="AlphaFoldDB" id="A0A9Q3FCY5"/>
<feature type="region of interest" description="Disordered" evidence="1">
    <location>
        <begin position="51"/>
        <end position="84"/>
    </location>
</feature>
<dbReference type="OrthoDB" id="4847360at2759"/>
<comment type="caution">
    <text evidence="2">The sequence shown here is derived from an EMBL/GenBank/DDBJ whole genome shotgun (WGS) entry which is preliminary data.</text>
</comment>
<sequence length="84" mass="9788">MSRTGDWEKNAYSHVYRREFASRSLDQLASHTGRFDTPQKLKEFTLELDTRYHKRQKEKGGNQEKKPAVPVSNPSSLFFKKSSP</sequence>
<organism evidence="2 3">
    <name type="scientific">Austropuccinia psidii MF-1</name>
    <dbReference type="NCBI Taxonomy" id="1389203"/>
    <lineage>
        <taxon>Eukaryota</taxon>
        <taxon>Fungi</taxon>
        <taxon>Dikarya</taxon>
        <taxon>Basidiomycota</taxon>
        <taxon>Pucciniomycotina</taxon>
        <taxon>Pucciniomycetes</taxon>
        <taxon>Pucciniales</taxon>
        <taxon>Sphaerophragmiaceae</taxon>
        <taxon>Austropuccinia</taxon>
    </lineage>
</organism>
<name>A0A9Q3FCY5_9BASI</name>
<evidence type="ECO:0000313" key="2">
    <source>
        <dbReference type="EMBL" id="MBW0536939.1"/>
    </source>
</evidence>
<dbReference type="EMBL" id="AVOT02041574">
    <property type="protein sequence ID" value="MBW0536939.1"/>
    <property type="molecule type" value="Genomic_DNA"/>
</dbReference>
<gene>
    <name evidence="2" type="ORF">O181_076654</name>
</gene>
<reference evidence="2" key="1">
    <citation type="submission" date="2021-03" db="EMBL/GenBank/DDBJ databases">
        <title>Draft genome sequence of rust myrtle Austropuccinia psidii MF-1, a brazilian biotype.</title>
        <authorList>
            <person name="Quecine M.C."/>
            <person name="Pachon D.M.R."/>
            <person name="Bonatelli M.L."/>
            <person name="Correr F.H."/>
            <person name="Franceschini L.M."/>
            <person name="Leite T.F."/>
            <person name="Margarido G.R.A."/>
            <person name="Almeida C.A."/>
            <person name="Ferrarezi J.A."/>
            <person name="Labate C.A."/>
        </authorList>
    </citation>
    <scope>NUCLEOTIDE SEQUENCE</scope>
    <source>
        <strain evidence="2">MF-1</strain>
    </source>
</reference>
<feature type="compositionally biased region" description="Polar residues" evidence="1">
    <location>
        <begin position="72"/>
        <end position="84"/>
    </location>
</feature>
<feature type="compositionally biased region" description="Basic and acidic residues" evidence="1">
    <location>
        <begin position="58"/>
        <end position="67"/>
    </location>
</feature>
<protein>
    <submittedName>
        <fullName evidence="2">Uncharacterized protein</fullName>
    </submittedName>
</protein>